<evidence type="ECO:0000313" key="3">
    <source>
        <dbReference type="Proteomes" id="UP000245880"/>
    </source>
</evidence>
<protein>
    <submittedName>
        <fullName evidence="2">Putative Zn-binding protein involved in type VI secretion</fullName>
    </submittedName>
</protein>
<dbReference type="InterPro" id="IPR008727">
    <property type="entry name" value="PAAR_motif"/>
</dbReference>
<dbReference type="EMBL" id="QGDT01000007">
    <property type="protein sequence ID" value="PWJ57473.1"/>
    <property type="molecule type" value="Genomic_DNA"/>
</dbReference>
<dbReference type="Proteomes" id="UP000245880">
    <property type="component" value="Unassembled WGS sequence"/>
</dbReference>
<reference evidence="2 3" key="1">
    <citation type="submission" date="2018-03" db="EMBL/GenBank/DDBJ databases">
        <title>Genomic Encyclopedia of Archaeal and Bacterial Type Strains, Phase II (KMG-II): from individual species to whole genera.</title>
        <authorList>
            <person name="Goeker M."/>
        </authorList>
    </citation>
    <scope>NUCLEOTIDE SEQUENCE [LARGE SCALE GENOMIC DNA]</scope>
    <source>
        <strain evidence="2 3">DSM 100346</strain>
    </source>
</reference>
<dbReference type="OrthoDB" id="9807902at2"/>
<organism evidence="2 3">
    <name type="scientific">Dyadobacter jejuensis</name>
    <dbReference type="NCBI Taxonomy" id="1082580"/>
    <lineage>
        <taxon>Bacteria</taxon>
        <taxon>Pseudomonadati</taxon>
        <taxon>Bacteroidota</taxon>
        <taxon>Cytophagia</taxon>
        <taxon>Cytophagales</taxon>
        <taxon>Spirosomataceae</taxon>
        <taxon>Dyadobacter</taxon>
    </lineage>
</organism>
<name>A0A316AIE1_9BACT</name>
<sequence length="103" mass="10182">MPPAARINDMHACLKPITGSSPPVPHGTGQILPAGSTDVFIGKQPAARKNDSCVCPAEASDSNSISSGSSSVIINGKPAARVGDSTAHSGTITTGCVTVQIGG</sequence>
<feature type="region of interest" description="Disordered" evidence="1">
    <location>
        <begin position="16"/>
        <end position="36"/>
    </location>
</feature>
<comment type="caution">
    <text evidence="2">The sequence shown here is derived from an EMBL/GenBank/DDBJ whole genome shotgun (WGS) entry which is preliminary data.</text>
</comment>
<evidence type="ECO:0000313" key="2">
    <source>
        <dbReference type="EMBL" id="PWJ57473.1"/>
    </source>
</evidence>
<gene>
    <name evidence="2" type="ORF">CLV98_107181</name>
</gene>
<dbReference type="RefSeq" id="WP_109675236.1">
    <property type="nucleotide sequence ID" value="NZ_QGDT01000007.1"/>
</dbReference>
<proteinExistence type="predicted"/>
<dbReference type="Pfam" id="PF05488">
    <property type="entry name" value="PAAR_motif"/>
    <property type="match status" value="1"/>
</dbReference>
<accession>A0A316AIE1</accession>
<dbReference type="AlphaFoldDB" id="A0A316AIE1"/>
<evidence type="ECO:0000256" key="1">
    <source>
        <dbReference type="SAM" id="MobiDB-lite"/>
    </source>
</evidence>
<keyword evidence="3" id="KW-1185">Reference proteome</keyword>
<dbReference type="Gene3D" id="2.60.200.60">
    <property type="match status" value="1"/>
</dbReference>